<dbReference type="InterPro" id="IPR002173">
    <property type="entry name" value="Carboh/pur_kinase_PfkB_CS"/>
</dbReference>
<protein>
    <recommendedName>
        <fullName evidence="3 13">Ribokinase</fullName>
        <shortName evidence="13">RK</shortName>
        <ecNumber evidence="2 13">2.7.1.15</ecNumber>
    </recommendedName>
</protein>
<dbReference type="GO" id="GO:0046872">
    <property type="term" value="F:metal ion binding"/>
    <property type="evidence" value="ECO:0007669"/>
    <property type="project" value="UniProtKB-KW"/>
</dbReference>
<accession>A0A0M3G5Z4</accession>
<dbReference type="PANTHER" id="PTHR10584:SF166">
    <property type="entry name" value="RIBOKINASE"/>
    <property type="match status" value="1"/>
</dbReference>
<evidence type="ECO:0000256" key="5">
    <source>
        <dbReference type="ARBA" id="ARBA00022679"/>
    </source>
</evidence>
<dbReference type="PRINTS" id="PR00990">
    <property type="entry name" value="RIBOKINASE"/>
</dbReference>
<dbReference type="Gene3D" id="3.40.1190.20">
    <property type="match status" value="1"/>
</dbReference>
<feature type="active site" description="Proton acceptor" evidence="13">
    <location>
        <position position="253"/>
    </location>
</feature>
<dbReference type="PANTHER" id="PTHR10584">
    <property type="entry name" value="SUGAR KINASE"/>
    <property type="match status" value="1"/>
</dbReference>
<dbReference type="NCBIfam" id="TIGR02152">
    <property type="entry name" value="D_ribokin_bact"/>
    <property type="match status" value="1"/>
</dbReference>
<evidence type="ECO:0000256" key="11">
    <source>
        <dbReference type="ARBA" id="ARBA00022958"/>
    </source>
</evidence>
<comment type="cofactor">
    <cofactor evidence="13">
        <name>Mg(2+)</name>
        <dbReference type="ChEBI" id="CHEBI:18420"/>
    </cofactor>
    <text evidence="13">Requires a divalent cation, most likely magnesium in vivo, as an electrophilic catalyst to aid phosphoryl group transfer. It is the chelate of the metal and the nucleotide that is the actual substrate.</text>
</comment>
<keyword evidence="8 13" id="KW-0418">Kinase</keyword>
<reference evidence="15 16" key="1">
    <citation type="submission" date="2015-05" db="EMBL/GenBank/DDBJ databases">
        <title>Comparative analyses of the lipooligosaccharides from nottypeable Haemophilus influenzae and Haemophilus haemolyticus.</title>
        <authorList>
            <person name="Post D.M.B."/>
            <person name="Ketterer M.R."/>
            <person name="Coffin J.E."/>
            <person name="Reinders L.M."/>
            <person name="Munson R.S.Jr."/>
            <person name="Bair T.B."/>
            <person name="Murphy T.F."/>
            <person name="Foster E."/>
            <person name="Gibson B.W."/>
            <person name="Apicella M.A."/>
        </authorList>
    </citation>
    <scope>NUCLEOTIDE SEQUENCE [LARGE SCALE GENOMIC DNA]</scope>
    <source>
        <strain evidence="15 16">11P18</strain>
    </source>
</reference>
<comment type="similarity">
    <text evidence="1">Belongs to the carbohydrate kinase pfkB family.</text>
</comment>
<feature type="binding site" evidence="13">
    <location>
        <position position="286"/>
    </location>
    <ligand>
        <name>K(+)</name>
        <dbReference type="ChEBI" id="CHEBI:29103"/>
    </ligand>
</feature>
<keyword evidence="9 13" id="KW-0067">ATP-binding</keyword>
<keyword evidence="7 13" id="KW-0547">Nucleotide-binding</keyword>
<feature type="binding site" evidence="13">
    <location>
        <position position="253"/>
    </location>
    <ligand>
        <name>substrate</name>
    </ligand>
</feature>
<dbReference type="HAMAP" id="MF_01987">
    <property type="entry name" value="Ribokinase"/>
    <property type="match status" value="1"/>
</dbReference>
<dbReference type="SUPFAM" id="SSF53613">
    <property type="entry name" value="Ribokinase-like"/>
    <property type="match status" value="1"/>
</dbReference>
<evidence type="ECO:0000256" key="6">
    <source>
        <dbReference type="ARBA" id="ARBA00022723"/>
    </source>
</evidence>
<evidence type="ECO:0000256" key="12">
    <source>
        <dbReference type="ARBA" id="ARBA00023277"/>
    </source>
</evidence>
<evidence type="ECO:0000256" key="2">
    <source>
        <dbReference type="ARBA" id="ARBA00012035"/>
    </source>
</evidence>
<dbReference type="Pfam" id="PF00294">
    <property type="entry name" value="PfkB"/>
    <property type="match status" value="1"/>
</dbReference>
<dbReference type="NCBIfam" id="NF008353">
    <property type="entry name" value="PRK11142.1"/>
    <property type="match status" value="1"/>
</dbReference>
<evidence type="ECO:0000256" key="9">
    <source>
        <dbReference type="ARBA" id="ARBA00022840"/>
    </source>
</evidence>
<dbReference type="PROSITE" id="PS00584">
    <property type="entry name" value="PFKB_KINASES_2"/>
    <property type="match status" value="1"/>
</dbReference>
<dbReference type="GO" id="GO:0004747">
    <property type="term" value="F:ribokinase activity"/>
    <property type="evidence" value="ECO:0007669"/>
    <property type="project" value="UniProtKB-UniRule"/>
</dbReference>
<dbReference type="GO" id="GO:0005524">
    <property type="term" value="F:ATP binding"/>
    <property type="evidence" value="ECO:0007669"/>
    <property type="project" value="UniProtKB-UniRule"/>
</dbReference>
<feature type="binding site" evidence="13">
    <location>
        <begin position="221"/>
        <end position="226"/>
    </location>
    <ligand>
        <name>ATP</name>
        <dbReference type="ChEBI" id="CHEBI:30616"/>
    </ligand>
</feature>
<dbReference type="GO" id="GO:0005829">
    <property type="term" value="C:cytosol"/>
    <property type="evidence" value="ECO:0007669"/>
    <property type="project" value="TreeGrafter"/>
</dbReference>
<evidence type="ECO:0000313" key="16">
    <source>
        <dbReference type="Proteomes" id="UP000034750"/>
    </source>
</evidence>
<dbReference type="PATRIC" id="fig|726.54.peg.1397"/>
<dbReference type="CDD" id="cd01174">
    <property type="entry name" value="ribokinase"/>
    <property type="match status" value="1"/>
</dbReference>
<dbReference type="EC" id="2.7.1.15" evidence="2 13"/>
<keyword evidence="12 13" id="KW-0119">Carbohydrate metabolism</keyword>
<feature type="domain" description="Carbohydrate kinase PfkB" evidence="14">
    <location>
        <begin position="3"/>
        <end position="296"/>
    </location>
</feature>
<feature type="binding site" evidence="13">
    <location>
        <position position="141"/>
    </location>
    <ligand>
        <name>substrate</name>
    </ligand>
</feature>
<feature type="binding site" evidence="13">
    <location>
        <position position="247"/>
    </location>
    <ligand>
        <name>K(+)</name>
        <dbReference type="ChEBI" id="CHEBI:29103"/>
    </ligand>
</feature>
<dbReference type="Proteomes" id="UP000034750">
    <property type="component" value="Unassembled WGS sequence"/>
</dbReference>
<proteinExistence type="inferred from homology"/>
<dbReference type="RefSeq" id="WP_046953390.1">
    <property type="nucleotide sequence ID" value="NZ_CP031238.1"/>
</dbReference>
<keyword evidence="11 13" id="KW-0630">Potassium</keyword>
<dbReference type="InterPro" id="IPR029056">
    <property type="entry name" value="Ribokinase-like"/>
</dbReference>
<evidence type="ECO:0000256" key="1">
    <source>
        <dbReference type="ARBA" id="ARBA00005380"/>
    </source>
</evidence>
<dbReference type="InterPro" id="IPR011877">
    <property type="entry name" value="Ribokinase"/>
</dbReference>
<dbReference type="GO" id="GO:0019303">
    <property type="term" value="P:D-ribose catabolic process"/>
    <property type="evidence" value="ECO:0007669"/>
    <property type="project" value="UniProtKB-UniRule"/>
</dbReference>
<name>A0A0M3G5Z4_HAEHA</name>
<feature type="binding site" evidence="13">
    <location>
        <begin position="252"/>
        <end position="253"/>
    </location>
    <ligand>
        <name>ATP</name>
        <dbReference type="ChEBI" id="CHEBI:30616"/>
    </ligand>
</feature>
<comment type="caution">
    <text evidence="13">Lacks conserved residue(s) required for the propagation of feature annotation.</text>
</comment>
<dbReference type="InterPro" id="IPR011611">
    <property type="entry name" value="PfkB_dom"/>
</dbReference>
<sequence length="306" mass="32389">MNKKLTVLGSINADHVISVPYFSKPGETLTGDNYQLVYGGKGANQAVAAARLGANVEFIGCVGSDVIGETMKNAFSQEGIDTTNIHSISQEMTGMAFIQVAQSGENSIVLARGANAHLDEKLVQHSKAKIAQSNYLLMQLETPISGVELAAKIAQENGVKVVLNPAPARDLSDTLLSMIDIITPNETEAEILTGVRVSDEQSAVEAAQVFHKKGIDCVMITLGEKGVFVSQNGEARIIKGFRVKAVDTTAAGDTFNGGFVTALLEGQSFENAVRFGQAAAAISVTRKGAQPSIPTRQETLEFLAHV</sequence>
<feature type="binding site" evidence="13">
    <location>
        <begin position="40"/>
        <end position="44"/>
    </location>
    <ligand>
        <name>substrate</name>
    </ligand>
</feature>
<comment type="pathway">
    <text evidence="13">Carbohydrate metabolism; D-ribose degradation; D-ribose 5-phosphate from beta-D-ribopyranose: step 2/2.</text>
</comment>
<feature type="binding site" evidence="13">
    <location>
        <position position="283"/>
    </location>
    <ligand>
        <name>K(+)</name>
        <dbReference type="ChEBI" id="CHEBI:29103"/>
    </ligand>
</feature>
<keyword evidence="10 13" id="KW-0460">Magnesium</keyword>
<feature type="binding site" evidence="13">
    <location>
        <position position="288"/>
    </location>
    <ligand>
        <name>K(+)</name>
        <dbReference type="ChEBI" id="CHEBI:29103"/>
    </ligand>
</feature>
<keyword evidence="6 13" id="KW-0479">Metal-binding</keyword>
<evidence type="ECO:0000256" key="3">
    <source>
        <dbReference type="ARBA" id="ARBA00016943"/>
    </source>
</evidence>
<comment type="subunit">
    <text evidence="13">Homodimer.</text>
</comment>
<feature type="binding site" evidence="13">
    <location>
        <position position="185"/>
    </location>
    <ligand>
        <name>ATP</name>
        <dbReference type="ChEBI" id="CHEBI:30616"/>
    </ligand>
</feature>
<evidence type="ECO:0000313" key="15">
    <source>
        <dbReference type="EMBL" id="KKZ58187.1"/>
    </source>
</evidence>
<feature type="binding site" evidence="13">
    <location>
        <begin position="12"/>
        <end position="14"/>
    </location>
    <ligand>
        <name>substrate</name>
    </ligand>
</feature>
<comment type="caution">
    <text evidence="15">The sequence shown here is derived from an EMBL/GenBank/DDBJ whole genome shotgun (WGS) entry which is preliminary data.</text>
</comment>
<comment type="similarity">
    <text evidence="13">Belongs to the carbohydrate kinase PfkB family. Ribokinase subfamily.</text>
</comment>
<dbReference type="FunFam" id="3.40.1190.20:FF:000012">
    <property type="entry name" value="Ribokinase"/>
    <property type="match status" value="1"/>
</dbReference>
<dbReference type="AlphaFoldDB" id="A0A0M3G5Z4"/>
<comment type="subcellular location">
    <subcellularLocation>
        <location evidence="13">Cytoplasm</location>
    </subcellularLocation>
</comment>
<keyword evidence="4 13" id="KW-0963">Cytoplasm</keyword>
<organism evidence="15 16">
    <name type="scientific">Haemophilus haemolyticus</name>
    <dbReference type="NCBI Taxonomy" id="726"/>
    <lineage>
        <taxon>Bacteria</taxon>
        <taxon>Pseudomonadati</taxon>
        <taxon>Pseudomonadota</taxon>
        <taxon>Gammaproteobacteria</taxon>
        <taxon>Pasteurellales</taxon>
        <taxon>Pasteurellaceae</taxon>
        <taxon>Haemophilus</taxon>
    </lineage>
</organism>
<comment type="function">
    <text evidence="13">Catalyzes the phosphorylation of ribose at O-5 in a reaction requiring ATP and magnesium. The resulting D-ribose-5-phosphate can then be used either for sythesis of nucleotides, histidine, and tryptophan, or as a component of the pentose phosphate pathway.</text>
</comment>
<dbReference type="InterPro" id="IPR002139">
    <property type="entry name" value="Ribo/fructo_kinase"/>
</dbReference>
<feature type="binding site" evidence="13">
    <location>
        <position position="249"/>
    </location>
    <ligand>
        <name>K(+)</name>
        <dbReference type="ChEBI" id="CHEBI:29103"/>
    </ligand>
</feature>
<evidence type="ECO:0000256" key="13">
    <source>
        <dbReference type="HAMAP-Rule" id="MF_01987"/>
    </source>
</evidence>
<comment type="activity regulation">
    <text evidence="13">Activated by a monovalent cation that binds near, but not in, the active site. The most likely occupant of the site in vivo is potassium. Ion binding induces a conformational change that may alter substrate affinity.</text>
</comment>
<gene>
    <name evidence="13" type="primary">rbsK</name>
    <name evidence="15" type="ORF">AAX18_06975</name>
</gene>
<dbReference type="EMBL" id="LCTK01000031">
    <property type="protein sequence ID" value="KKZ58187.1"/>
    <property type="molecule type" value="Genomic_DNA"/>
</dbReference>
<keyword evidence="5 13" id="KW-0808">Transferase</keyword>
<evidence type="ECO:0000256" key="4">
    <source>
        <dbReference type="ARBA" id="ARBA00022490"/>
    </source>
</evidence>
<evidence type="ECO:0000259" key="14">
    <source>
        <dbReference type="Pfam" id="PF00294"/>
    </source>
</evidence>
<comment type="catalytic activity">
    <reaction evidence="13">
        <text>D-ribose + ATP = D-ribose 5-phosphate + ADP + H(+)</text>
        <dbReference type="Rhea" id="RHEA:13697"/>
        <dbReference type="ChEBI" id="CHEBI:15378"/>
        <dbReference type="ChEBI" id="CHEBI:30616"/>
        <dbReference type="ChEBI" id="CHEBI:47013"/>
        <dbReference type="ChEBI" id="CHEBI:78346"/>
        <dbReference type="ChEBI" id="CHEBI:456216"/>
        <dbReference type="EC" id="2.7.1.15"/>
    </reaction>
</comment>
<feature type="binding site" evidence="13">
    <location>
        <position position="292"/>
    </location>
    <ligand>
        <name>K(+)</name>
        <dbReference type="ChEBI" id="CHEBI:29103"/>
    </ligand>
</feature>
<dbReference type="UniPathway" id="UPA00916">
    <property type="reaction ID" value="UER00889"/>
</dbReference>
<evidence type="ECO:0000256" key="10">
    <source>
        <dbReference type="ARBA" id="ARBA00022842"/>
    </source>
</evidence>
<evidence type="ECO:0000256" key="7">
    <source>
        <dbReference type="ARBA" id="ARBA00022741"/>
    </source>
</evidence>
<evidence type="ECO:0000256" key="8">
    <source>
        <dbReference type="ARBA" id="ARBA00022777"/>
    </source>
</evidence>